<evidence type="ECO:0000313" key="2">
    <source>
        <dbReference type="EMBL" id="OAT58641.1"/>
    </source>
</evidence>
<dbReference type="Proteomes" id="UP000078431">
    <property type="component" value="Unassembled WGS sequence"/>
</dbReference>
<feature type="domain" description="Glycosyl transferase family 25" evidence="1">
    <location>
        <begin position="4"/>
        <end position="185"/>
    </location>
</feature>
<dbReference type="AlphaFoldDB" id="A0AA91EJ01"/>
<dbReference type="Pfam" id="PF01755">
    <property type="entry name" value="Glyco_transf_25"/>
    <property type="match status" value="1"/>
</dbReference>
<name>A0AA91EJ01_9GAMM</name>
<keyword evidence="3" id="KW-1185">Reference proteome</keyword>
<dbReference type="EMBL" id="LXEX01000038">
    <property type="protein sequence ID" value="OAT58641.1"/>
    <property type="molecule type" value="Genomic_DNA"/>
</dbReference>
<dbReference type="InterPro" id="IPR002654">
    <property type="entry name" value="Glyco_trans_25"/>
</dbReference>
<protein>
    <submittedName>
        <fullName evidence="2">Beta-1,4-galactosyltransferase</fullName>
    </submittedName>
</protein>
<dbReference type="CDD" id="cd06532">
    <property type="entry name" value="Glyco_transf_25"/>
    <property type="match status" value="1"/>
</dbReference>
<accession>A0AA91EJ01</accession>
<dbReference type="RefSeq" id="WP_061553163.1">
    <property type="nucleotide sequence ID" value="NZ_LXEX01000038.1"/>
</dbReference>
<gene>
    <name evidence="2" type="ORF">M993_02763</name>
</gene>
<evidence type="ECO:0000313" key="3">
    <source>
        <dbReference type="Proteomes" id="UP000078431"/>
    </source>
</evidence>
<evidence type="ECO:0000259" key="1">
    <source>
        <dbReference type="Pfam" id="PF01755"/>
    </source>
</evidence>
<reference evidence="2 3" key="1">
    <citation type="submission" date="2016-04" db="EMBL/GenBank/DDBJ databases">
        <title>ATOL: Assembling a taxonomically balanced genome-scale reconstruction of the evolutionary history of the Enterobacteriaceae.</title>
        <authorList>
            <person name="Plunkett G.III."/>
            <person name="Neeno-Eckwall E.C."/>
            <person name="Glasner J.D."/>
            <person name="Perna N.T."/>
        </authorList>
    </citation>
    <scope>NUCLEOTIDE SEQUENCE [LARGE SCALE GENOMIC DNA]</scope>
    <source>
        <strain evidence="2 3">ATCC 12841</strain>
    </source>
</reference>
<sequence>MGIPVYIVSLRRDIDRRAKIAADLTRIGVEFIFFDAVDAKDECNLQTLGAMKSSGDGGSMTNGELACTLSHQHIYQKMVTQEIEWAIILEDDVVVDNRFKSLWMSLNQGEYKKLSHDKLYLLGGQKGLHEYPVLATSIISKLKVGEIDFRRINYNINKIRRTCCYLLSNSMAKDLLALTESYGTYRADSWKIMYNRGVIKDFYLSEIISHPIVNDFNSHLESERSLISVKKVKRTKFQKTMKLLRSWIKVGFFSLLR</sequence>
<proteinExistence type="predicted"/>
<organism evidence="2 3">
    <name type="scientific">Obesumbacterium proteus ATCC 12841</name>
    <dbReference type="NCBI Taxonomy" id="1354268"/>
    <lineage>
        <taxon>Bacteria</taxon>
        <taxon>Pseudomonadati</taxon>
        <taxon>Pseudomonadota</taxon>
        <taxon>Gammaproteobacteria</taxon>
        <taxon>Enterobacterales</taxon>
        <taxon>Hafniaceae</taxon>
        <taxon>Obesumbacterium</taxon>
    </lineage>
</organism>
<comment type="caution">
    <text evidence="2">The sequence shown here is derived from an EMBL/GenBank/DDBJ whole genome shotgun (WGS) entry which is preliminary data.</text>
</comment>